<dbReference type="AlphaFoldDB" id="A0A8X6LWY7"/>
<protein>
    <submittedName>
        <fullName evidence="2">Uncharacterized protein</fullName>
    </submittedName>
</protein>
<evidence type="ECO:0000313" key="2">
    <source>
        <dbReference type="EMBL" id="GFR25976.1"/>
    </source>
</evidence>
<evidence type="ECO:0000256" key="1">
    <source>
        <dbReference type="SAM" id="MobiDB-lite"/>
    </source>
</evidence>
<feature type="region of interest" description="Disordered" evidence="1">
    <location>
        <begin position="45"/>
        <end position="64"/>
    </location>
</feature>
<name>A0A8X6LWY7_TRICU</name>
<comment type="caution">
    <text evidence="2">The sequence shown here is derived from an EMBL/GenBank/DDBJ whole genome shotgun (WGS) entry which is preliminary data.</text>
</comment>
<proteinExistence type="predicted"/>
<keyword evidence="3" id="KW-1185">Reference proteome</keyword>
<gene>
    <name evidence="2" type="ORF">TNCT_248301</name>
</gene>
<dbReference type="EMBL" id="BMAO01028603">
    <property type="protein sequence ID" value="GFR25976.1"/>
    <property type="molecule type" value="Genomic_DNA"/>
</dbReference>
<sequence>MFTRRRVPAWEKSENVRFPDKQNEKAAQAPTLFTRRESGIVLNHAPQSARDVETKQGSLFLGKPHDPRWREMFEKRVPFGVIRRSMA</sequence>
<evidence type="ECO:0000313" key="3">
    <source>
        <dbReference type="Proteomes" id="UP000887116"/>
    </source>
</evidence>
<dbReference type="Proteomes" id="UP000887116">
    <property type="component" value="Unassembled WGS sequence"/>
</dbReference>
<accession>A0A8X6LWY7</accession>
<reference evidence="2" key="1">
    <citation type="submission" date="2020-07" db="EMBL/GenBank/DDBJ databases">
        <title>Multicomponent nature underlies the extraordinary mechanical properties of spider dragline silk.</title>
        <authorList>
            <person name="Kono N."/>
            <person name="Nakamura H."/>
            <person name="Mori M."/>
            <person name="Yoshida Y."/>
            <person name="Ohtoshi R."/>
            <person name="Malay A.D."/>
            <person name="Moran D.A.P."/>
            <person name="Tomita M."/>
            <person name="Numata K."/>
            <person name="Arakawa K."/>
        </authorList>
    </citation>
    <scope>NUCLEOTIDE SEQUENCE</scope>
</reference>
<organism evidence="2 3">
    <name type="scientific">Trichonephila clavata</name>
    <name type="common">Joro spider</name>
    <name type="synonym">Nephila clavata</name>
    <dbReference type="NCBI Taxonomy" id="2740835"/>
    <lineage>
        <taxon>Eukaryota</taxon>
        <taxon>Metazoa</taxon>
        <taxon>Ecdysozoa</taxon>
        <taxon>Arthropoda</taxon>
        <taxon>Chelicerata</taxon>
        <taxon>Arachnida</taxon>
        <taxon>Araneae</taxon>
        <taxon>Araneomorphae</taxon>
        <taxon>Entelegynae</taxon>
        <taxon>Araneoidea</taxon>
        <taxon>Nephilidae</taxon>
        <taxon>Trichonephila</taxon>
    </lineage>
</organism>